<reference evidence="1 2" key="1">
    <citation type="submission" date="2024-02" db="EMBL/GenBank/DDBJ databases">
        <authorList>
            <consortium name="ELIXIR-Norway"/>
            <consortium name="Elixir Norway"/>
        </authorList>
    </citation>
    <scope>NUCLEOTIDE SEQUENCE [LARGE SCALE GENOMIC DNA]</scope>
</reference>
<gene>
    <name evidence="1" type="ORF">CSSPJE1EN1_LOCUS2</name>
</gene>
<protein>
    <submittedName>
        <fullName evidence="1">Uncharacterized protein</fullName>
    </submittedName>
</protein>
<sequence>MIGIAAENSKSKVSVLFDDWQDCWCRGMELVLYKKCCCFCHRSKKAGRQIDLHMGLISYSFVELFVSSRIWTTTTSTLAAHCTYKTFENNLSQGCKFNPFFSGLWFLQALLVMPASVSQRGCNRKRKMRTRL</sequence>
<evidence type="ECO:0000313" key="1">
    <source>
        <dbReference type="EMBL" id="CAK9254524.1"/>
    </source>
</evidence>
<dbReference type="Proteomes" id="UP001497444">
    <property type="component" value="Chromosome 1"/>
</dbReference>
<name>A0ABP0VJD2_9BRYO</name>
<accession>A0ABP0VJD2</accession>
<proteinExistence type="predicted"/>
<dbReference type="EMBL" id="OZ020096">
    <property type="protein sequence ID" value="CAK9254524.1"/>
    <property type="molecule type" value="Genomic_DNA"/>
</dbReference>
<organism evidence="1 2">
    <name type="scientific">Sphagnum jensenii</name>
    <dbReference type="NCBI Taxonomy" id="128206"/>
    <lineage>
        <taxon>Eukaryota</taxon>
        <taxon>Viridiplantae</taxon>
        <taxon>Streptophyta</taxon>
        <taxon>Embryophyta</taxon>
        <taxon>Bryophyta</taxon>
        <taxon>Sphagnophytina</taxon>
        <taxon>Sphagnopsida</taxon>
        <taxon>Sphagnales</taxon>
        <taxon>Sphagnaceae</taxon>
        <taxon>Sphagnum</taxon>
    </lineage>
</organism>
<evidence type="ECO:0000313" key="2">
    <source>
        <dbReference type="Proteomes" id="UP001497444"/>
    </source>
</evidence>
<keyword evidence="2" id="KW-1185">Reference proteome</keyword>